<organism evidence="2">
    <name type="scientific">Mammaliicoccus lentus</name>
    <name type="common">Staphylococcus lentus</name>
    <dbReference type="NCBI Taxonomy" id="42858"/>
    <lineage>
        <taxon>Bacteria</taxon>
        <taxon>Bacillati</taxon>
        <taxon>Bacillota</taxon>
        <taxon>Bacilli</taxon>
        <taxon>Bacillales</taxon>
        <taxon>Staphylococcaceae</taxon>
        <taxon>Mammaliicoccus</taxon>
    </lineage>
</organism>
<dbReference type="Pfam" id="PF16929">
    <property type="entry name" value="Asp2"/>
    <property type="match status" value="1"/>
</dbReference>
<evidence type="ECO:0000313" key="2">
    <source>
        <dbReference type="EMBL" id="ATZ72046.1"/>
    </source>
</evidence>
<dbReference type="EMBL" id="MG557990">
    <property type="protein sequence ID" value="ATZ72046.1"/>
    <property type="molecule type" value="Genomic_DNA"/>
</dbReference>
<dbReference type="SUPFAM" id="SSF53474">
    <property type="entry name" value="alpha/beta-Hydrolases"/>
    <property type="match status" value="1"/>
</dbReference>
<protein>
    <submittedName>
        <fullName evidence="2">Uncharacterized protein</fullName>
    </submittedName>
</protein>
<proteinExistence type="predicted"/>
<dbReference type="InterPro" id="IPR022267">
    <property type="entry name" value="Asp2"/>
</dbReference>
<name>A0A2H4UFL3_MAMLE</name>
<dbReference type="InterPro" id="IPR029058">
    <property type="entry name" value="AB_hydrolase_fold"/>
</dbReference>
<reference evidence="2" key="1">
    <citation type="submission" date="2017-11" db="EMBL/GenBank/DDBJ databases">
        <title>Characterization of MphC-encoding regions from staphylococci of animal origin.</title>
        <authorList>
            <person name="Papagiannitsis C.C."/>
            <person name="Petinaki E."/>
        </authorList>
    </citation>
    <scope>NUCLEOTIDE SEQUENCE</scope>
    <source>
        <strain evidence="2">Sle-087lar</strain>
    </source>
</reference>
<sequence>MEIFNLNEKIKFEDQERIFINTNSEKNLLELSRKNEELKEKYKELLKNDYILYLHKDMISKFCKREKVNKLFTKEHNFQQHKDVFYRLKAPQGRKVNDKVAKKLLVIFAKMPGAEQYDSAKIPHRMLPPFFEDIERSLSKNVYIMRIMDLNVSHGSHYINTINYPSYENDLQDAIKSVTEELEIDKKNVVFYGVSRGGAGAIYHGTALDYKTLAVDPIINIGGKLYANDRRILKDLRKEDLVPDINKNVTKSNNFKKVVICSENVEIYYEQALRIDSKKIRVLNMPDDKITSHPQVSPNTVPEQLMVLNNLLTDIKI</sequence>
<dbReference type="GO" id="GO:0015031">
    <property type="term" value="P:protein transport"/>
    <property type="evidence" value="ECO:0007669"/>
    <property type="project" value="InterPro"/>
</dbReference>
<accession>A0A2H4UFL3</accession>
<dbReference type="NCBIfam" id="NF033892">
    <property type="entry name" value="XcbB_CpsF_sero"/>
    <property type="match status" value="1"/>
</dbReference>
<dbReference type="AlphaFoldDB" id="A0A2H4UFL3"/>
<dbReference type="Gene3D" id="3.40.50.1820">
    <property type="entry name" value="alpha/beta hydrolase"/>
    <property type="match status" value="1"/>
</dbReference>
<feature type="coiled-coil region" evidence="1">
    <location>
        <begin position="21"/>
        <end position="48"/>
    </location>
</feature>
<evidence type="ECO:0000256" key="1">
    <source>
        <dbReference type="SAM" id="Coils"/>
    </source>
</evidence>
<keyword evidence="1" id="KW-0175">Coiled coil</keyword>